<dbReference type="KEGG" id="pbro:HOP40_33320"/>
<reference evidence="8 9" key="1">
    <citation type="submission" date="2020-05" db="EMBL/GenBank/DDBJ databases">
        <authorList>
            <person name="Mo P."/>
        </authorList>
    </citation>
    <scope>NUCLEOTIDE SEQUENCE [LARGE SCALE GENOMIC DNA]</scope>
    <source>
        <strain evidence="8 9">Gen01</strain>
    </source>
</reference>
<evidence type="ECO:0000256" key="1">
    <source>
        <dbReference type="ARBA" id="ARBA00001974"/>
    </source>
</evidence>
<keyword evidence="4" id="KW-0274">FAD</keyword>
<feature type="domain" description="Acyl-CoA dehydrogenase/oxidase N-terminal" evidence="7">
    <location>
        <begin position="14"/>
        <end position="104"/>
    </location>
</feature>
<evidence type="ECO:0000313" key="8">
    <source>
        <dbReference type="EMBL" id="QJY50046.1"/>
    </source>
</evidence>
<evidence type="ECO:0000256" key="2">
    <source>
        <dbReference type="ARBA" id="ARBA00009347"/>
    </source>
</evidence>
<name>A0A6M6JSG5_9PSEU</name>
<dbReference type="SUPFAM" id="SSF56645">
    <property type="entry name" value="Acyl-CoA dehydrogenase NM domain-like"/>
    <property type="match status" value="1"/>
</dbReference>
<dbReference type="PANTHER" id="PTHR43884:SF20">
    <property type="entry name" value="ACYL-COA DEHYDROGENASE FADE28"/>
    <property type="match status" value="1"/>
</dbReference>
<dbReference type="Proteomes" id="UP000505377">
    <property type="component" value="Chromosome"/>
</dbReference>
<evidence type="ECO:0000256" key="5">
    <source>
        <dbReference type="ARBA" id="ARBA00023002"/>
    </source>
</evidence>
<dbReference type="InterPro" id="IPR036250">
    <property type="entry name" value="AcylCo_DH-like_C"/>
</dbReference>
<dbReference type="PANTHER" id="PTHR43884">
    <property type="entry name" value="ACYL-COA DEHYDROGENASE"/>
    <property type="match status" value="1"/>
</dbReference>
<dbReference type="AlphaFoldDB" id="A0A6M6JSG5"/>
<organism evidence="8 9">
    <name type="scientific">Pseudonocardia broussonetiae</name>
    <dbReference type="NCBI Taxonomy" id="2736640"/>
    <lineage>
        <taxon>Bacteria</taxon>
        <taxon>Bacillati</taxon>
        <taxon>Actinomycetota</taxon>
        <taxon>Actinomycetes</taxon>
        <taxon>Pseudonocardiales</taxon>
        <taxon>Pseudonocardiaceae</taxon>
        <taxon>Pseudonocardia</taxon>
    </lineage>
</organism>
<dbReference type="SUPFAM" id="SSF47203">
    <property type="entry name" value="Acyl-CoA dehydrogenase C-terminal domain-like"/>
    <property type="match status" value="1"/>
</dbReference>
<evidence type="ECO:0000256" key="3">
    <source>
        <dbReference type="ARBA" id="ARBA00022630"/>
    </source>
</evidence>
<accession>A0A6M6JSG5</accession>
<evidence type="ECO:0000259" key="6">
    <source>
        <dbReference type="Pfam" id="PF00441"/>
    </source>
</evidence>
<gene>
    <name evidence="8" type="ORF">HOP40_33320</name>
</gene>
<evidence type="ECO:0000256" key="4">
    <source>
        <dbReference type="ARBA" id="ARBA00022827"/>
    </source>
</evidence>
<dbReference type="Pfam" id="PF02771">
    <property type="entry name" value="Acyl-CoA_dh_N"/>
    <property type="match status" value="1"/>
</dbReference>
<dbReference type="Gene3D" id="1.20.140.10">
    <property type="entry name" value="Butyryl-CoA Dehydrogenase, subunit A, domain 3"/>
    <property type="match status" value="1"/>
</dbReference>
<dbReference type="EMBL" id="CP053564">
    <property type="protein sequence ID" value="QJY50046.1"/>
    <property type="molecule type" value="Genomic_DNA"/>
</dbReference>
<evidence type="ECO:0000259" key="7">
    <source>
        <dbReference type="Pfam" id="PF02771"/>
    </source>
</evidence>
<dbReference type="GO" id="GO:0050660">
    <property type="term" value="F:flavin adenine dinucleotide binding"/>
    <property type="evidence" value="ECO:0007669"/>
    <property type="project" value="InterPro"/>
</dbReference>
<proteinExistence type="inferred from homology"/>
<feature type="domain" description="Acyl-CoA dehydrogenase/oxidase C-terminal" evidence="6">
    <location>
        <begin position="218"/>
        <end position="330"/>
    </location>
</feature>
<dbReference type="InterPro" id="IPR009100">
    <property type="entry name" value="AcylCoA_DH/oxidase_NM_dom_sf"/>
</dbReference>
<keyword evidence="9" id="KW-1185">Reference proteome</keyword>
<dbReference type="Pfam" id="PF00441">
    <property type="entry name" value="Acyl-CoA_dh_1"/>
    <property type="match status" value="1"/>
</dbReference>
<dbReference type="Gene3D" id="1.10.540.10">
    <property type="entry name" value="Acyl-CoA dehydrogenase/oxidase, N-terminal domain"/>
    <property type="match status" value="1"/>
</dbReference>
<dbReference type="InterPro" id="IPR037069">
    <property type="entry name" value="AcylCoA_DH/ox_N_sf"/>
</dbReference>
<protein>
    <submittedName>
        <fullName evidence="8">Acyl-CoA/acyl-ACP dehydrogenase</fullName>
    </submittedName>
</protein>
<dbReference type="GO" id="GO:0003995">
    <property type="term" value="F:acyl-CoA dehydrogenase activity"/>
    <property type="evidence" value="ECO:0007669"/>
    <property type="project" value="TreeGrafter"/>
</dbReference>
<dbReference type="InterPro" id="IPR013786">
    <property type="entry name" value="AcylCoA_DH/ox_N"/>
</dbReference>
<sequence length="372" mass="38223">MSATAELSGTSGGEERELLRTTMAALLARHTAHAPEERAGSTADLWALLEESGMTLVSVPESAGGSGGELGDFAALAQTCGYHAASVPLVETTMLAGWALAAAGLTVPVGPLTVAPPTATATAALVPDGTGLRVHGQLCAVPWARATRHVVLLIALPGEPNGVVLAVIDPHDCVVEHGANLAGEPRDTLVLPAGGVACARLPAGGPDPFALTLRGALGRALLIVGSLRRVLDLTVRHAREREQFGRPINRFQAVQQQIAALAGAVEQAAAMAGLAVAVLDRGDAGSEAVMAAKICAAQAASVAITVGHQVHGAIGFTTEHELHLHTRRLMSWRDEYGDESEWSAELGARVANAGPGGLWNLLTTPPPAEARR</sequence>
<comment type="cofactor">
    <cofactor evidence="1">
        <name>FAD</name>
        <dbReference type="ChEBI" id="CHEBI:57692"/>
    </cofactor>
</comment>
<dbReference type="RefSeq" id="WP_172167094.1">
    <property type="nucleotide sequence ID" value="NZ_CP053564.1"/>
</dbReference>
<dbReference type="InterPro" id="IPR009075">
    <property type="entry name" value="AcylCo_DH/oxidase_C"/>
</dbReference>
<comment type="similarity">
    <text evidence="2">Belongs to the acyl-CoA dehydrogenase family.</text>
</comment>
<evidence type="ECO:0000313" key="9">
    <source>
        <dbReference type="Proteomes" id="UP000505377"/>
    </source>
</evidence>
<keyword evidence="5" id="KW-0560">Oxidoreductase</keyword>
<keyword evidence="3" id="KW-0285">Flavoprotein</keyword>